<dbReference type="Proteomes" id="UP000762676">
    <property type="component" value="Unassembled WGS sequence"/>
</dbReference>
<accession>A0AAV4JPL2</accession>
<feature type="compositionally biased region" description="Basic and acidic residues" evidence="4">
    <location>
        <begin position="262"/>
        <end position="282"/>
    </location>
</feature>
<feature type="region of interest" description="Disordered" evidence="4">
    <location>
        <begin position="240"/>
        <end position="283"/>
    </location>
</feature>
<name>A0AAV4JPL2_9GAST</name>
<comment type="subcellular location">
    <subcellularLocation>
        <location evidence="1">Secreted</location>
    </subcellularLocation>
</comment>
<dbReference type="InterPro" id="IPR050605">
    <property type="entry name" value="Olfactomedin-like_domain"/>
</dbReference>
<protein>
    <submittedName>
        <fullName evidence="6">Noelin</fullName>
    </submittedName>
</protein>
<dbReference type="EMBL" id="BMAT01007007">
    <property type="protein sequence ID" value="GFS23878.1"/>
    <property type="molecule type" value="Genomic_DNA"/>
</dbReference>
<dbReference type="InterPro" id="IPR003112">
    <property type="entry name" value="Olfac-like_dom"/>
</dbReference>
<evidence type="ECO:0000256" key="4">
    <source>
        <dbReference type="SAM" id="MobiDB-lite"/>
    </source>
</evidence>
<dbReference type="PANTHER" id="PTHR23192:SF87">
    <property type="entry name" value="AMASSIN-3"/>
    <property type="match status" value="1"/>
</dbReference>
<organism evidence="6 7">
    <name type="scientific">Elysia marginata</name>
    <dbReference type="NCBI Taxonomy" id="1093978"/>
    <lineage>
        <taxon>Eukaryota</taxon>
        <taxon>Metazoa</taxon>
        <taxon>Spiralia</taxon>
        <taxon>Lophotrochozoa</taxon>
        <taxon>Mollusca</taxon>
        <taxon>Gastropoda</taxon>
        <taxon>Heterobranchia</taxon>
        <taxon>Euthyneura</taxon>
        <taxon>Panpulmonata</taxon>
        <taxon>Sacoglossa</taxon>
        <taxon>Placobranchoidea</taxon>
        <taxon>Plakobranchidae</taxon>
        <taxon>Elysia</taxon>
    </lineage>
</organism>
<dbReference type="GO" id="GO:0007165">
    <property type="term" value="P:signal transduction"/>
    <property type="evidence" value="ECO:0007669"/>
    <property type="project" value="TreeGrafter"/>
</dbReference>
<feature type="domain" description="Olfactomedin-like" evidence="5">
    <location>
        <begin position="1"/>
        <end position="317"/>
    </location>
</feature>
<dbReference type="Pfam" id="PF02191">
    <property type="entry name" value="OLF"/>
    <property type="match status" value="1"/>
</dbReference>
<evidence type="ECO:0000313" key="6">
    <source>
        <dbReference type="EMBL" id="GFS23878.1"/>
    </source>
</evidence>
<dbReference type="PANTHER" id="PTHR23192">
    <property type="entry name" value="OLFACTOMEDIN-RELATED"/>
    <property type="match status" value="1"/>
</dbReference>
<evidence type="ECO:0000256" key="1">
    <source>
        <dbReference type="ARBA" id="ARBA00004613"/>
    </source>
</evidence>
<evidence type="ECO:0000259" key="5">
    <source>
        <dbReference type="PROSITE" id="PS51132"/>
    </source>
</evidence>
<evidence type="ECO:0000256" key="3">
    <source>
        <dbReference type="PROSITE-ProRule" id="PRU00446"/>
    </source>
</evidence>
<sequence length="319" mass="36223">MCPKEISAIGAGTYRDMKYPVGSYMIQSNNPNQYRSVYVMPGSGPQDELEVYDTPQDVAFDIPAHYIPLPYMCSGTGHAVYRRHLYCHQHGTNLIVKFHLKRYDIIADLPLPGAGYSNTFPYTSGENTDIDLAVDELGVWAIYATNDSAGKIVITKIDHKHMELGKTWMTSYPKRSLGNAFMICGTLYATDSHRDVPTFIRYVFNTDTGEEQLLQPGEMPFLNSALVGRPDVFTHARKVAKGEGGHRKIRATRKSRGRRRERQKENGSKREVRESTREKTVAARESNSVMLSYDFRTSNLLSWNNGRLETFPIYFRDDA</sequence>
<dbReference type="PROSITE" id="PS51132">
    <property type="entry name" value="OLF"/>
    <property type="match status" value="1"/>
</dbReference>
<feature type="disulfide bond" evidence="3">
    <location>
        <begin position="2"/>
        <end position="184"/>
    </location>
</feature>
<evidence type="ECO:0000313" key="7">
    <source>
        <dbReference type="Proteomes" id="UP000762676"/>
    </source>
</evidence>
<dbReference type="AlphaFoldDB" id="A0AAV4JPL2"/>
<reference evidence="6 7" key="1">
    <citation type="journal article" date="2021" name="Elife">
        <title>Chloroplast acquisition without the gene transfer in kleptoplastic sea slugs, Plakobranchus ocellatus.</title>
        <authorList>
            <person name="Maeda T."/>
            <person name="Takahashi S."/>
            <person name="Yoshida T."/>
            <person name="Shimamura S."/>
            <person name="Takaki Y."/>
            <person name="Nagai Y."/>
            <person name="Toyoda A."/>
            <person name="Suzuki Y."/>
            <person name="Arimoto A."/>
            <person name="Ishii H."/>
            <person name="Satoh N."/>
            <person name="Nishiyama T."/>
            <person name="Hasebe M."/>
            <person name="Maruyama T."/>
            <person name="Minagawa J."/>
            <person name="Obokata J."/>
            <person name="Shigenobu S."/>
        </authorList>
    </citation>
    <scope>NUCLEOTIDE SEQUENCE [LARGE SCALE GENOMIC DNA]</scope>
</reference>
<dbReference type="GO" id="GO:0005615">
    <property type="term" value="C:extracellular space"/>
    <property type="evidence" value="ECO:0007669"/>
    <property type="project" value="TreeGrafter"/>
</dbReference>
<keyword evidence="3" id="KW-1015">Disulfide bond</keyword>
<keyword evidence="2" id="KW-0964">Secreted</keyword>
<keyword evidence="7" id="KW-1185">Reference proteome</keyword>
<proteinExistence type="predicted"/>
<evidence type="ECO:0000256" key="2">
    <source>
        <dbReference type="ARBA" id="ARBA00022525"/>
    </source>
</evidence>
<feature type="compositionally biased region" description="Basic residues" evidence="4">
    <location>
        <begin position="247"/>
        <end position="261"/>
    </location>
</feature>
<gene>
    <name evidence="6" type="ORF">ElyMa_003401000</name>
</gene>
<comment type="caution">
    <text evidence="6">The sequence shown here is derived from an EMBL/GenBank/DDBJ whole genome shotgun (WGS) entry which is preliminary data.</text>
</comment>
<dbReference type="SMART" id="SM00284">
    <property type="entry name" value="OLF"/>
    <property type="match status" value="1"/>
</dbReference>